<proteinExistence type="predicted"/>
<evidence type="ECO:0000256" key="2">
    <source>
        <dbReference type="ARBA" id="ARBA00023163"/>
    </source>
</evidence>
<organism evidence="5 6">
    <name type="scientific">Panagrolaimus superbus</name>
    <dbReference type="NCBI Taxonomy" id="310955"/>
    <lineage>
        <taxon>Eukaryota</taxon>
        <taxon>Metazoa</taxon>
        <taxon>Ecdysozoa</taxon>
        <taxon>Nematoda</taxon>
        <taxon>Chromadorea</taxon>
        <taxon>Rhabditida</taxon>
        <taxon>Tylenchina</taxon>
        <taxon>Panagrolaimomorpha</taxon>
        <taxon>Panagrolaimoidea</taxon>
        <taxon>Panagrolaimidae</taxon>
        <taxon>Panagrolaimus</taxon>
    </lineage>
</organism>
<feature type="region of interest" description="Disordered" evidence="4">
    <location>
        <begin position="26"/>
        <end position="84"/>
    </location>
</feature>
<protein>
    <submittedName>
        <fullName evidence="6">NR LBD domain-containing protein</fullName>
    </submittedName>
</protein>
<keyword evidence="1" id="KW-0805">Transcription regulation</keyword>
<dbReference type="WBParaSite" id="PSU_v2.g17420.t1">
    <property type="protein sequence ID" value="PSU_v2.g17420.t1"/>
    <property type="gene ID" value="PSU_v2.g17420"/>
</dbReference>
<evidence type="ECO:0000256" key="4">
    <source>
        <dbReference type="SAM" id="MobiDB-lite"/>
    </source>
</evidence>
<dbReference type="PANTHER" id="PTHR46011">
    <property type="entry name" value="NUCLEAR HORMONE RECEPTOR FAMILY MEMBER NHR-86-RELATED"/>
    <property type="match status" value="1"/>
</dbReference>
<dbReference type="GO" id="GO:0005634">
    <property type="term" value="C:nucleus"/>
    <property type="evidence" value="ECO:0007669"/>
    <property type="project" value="TreeGrafter"/>
</dbReference>
<keyword evidence="2" id="KW-0804">Transcription</keyword>
<dbReference type="AlphaFoldDB" id="A0A914YDA5"/>
<keyword evidence="3" id="KW-0539">Nucleus</keyword>
<dbReference type="GO" id="GO:0008270">
    <property type="term" value="F:zinc ion binding"/>
    <property type="evidence" value="ECO:0007669"/>
    <property type="project" value="InterPro"/>
</dbReference>
<accession>A0A914YDA5</accession>
<dbReference type="Gene3D" id="3.30.50.10">
    <property type="entry name" value="Erythroid Transcription Factor GATA-1, subunit A"/>
    <property type="match status" value="1"/>
</dbReference>
<dbReference type="Proteomes" id="UP000887577">
    <property type="component" value="Unplaced"/>
</dbReference>
<dbReference type="PANTHER" id="PTHR46011:SF6">
    <property type="entry name" value="HIGH ZINC ACTIVATED NUCLEAR RECEPTOR PROTEIN"/>
    <property type="match status" value="1"/>
</dbReference>
<name>A0A914YDA5_9BILA</name>
<dbReference type="SUPFAM" id="SSF57716">
    <property type="entry name" value="Glucocorticoid receptor-like (DNA-binding domain)"/>
    <property type="match status" value="1"/>
</dbReference>
<evidence type="ECO:0000256" key="1">
    <source>
        <dbReference type="ARBA" id="ARBA00023015"/>
    </source>
</evidence>
<evidence type="ECO:0000313" key="5">
    <source>
        <dbReference type="Proteomes" id="UP000887577"/>
    </source>
</evidence>
<sequence>MCRSCRHIKCITVGMKAESVQLNRDTIGKQSAASSKSKSSKAKKELSSDSAYQPSLPLTLTPISDDQTPTPPSTSPLSSAGLSQSSIPNIANNYEEAEWEISNKLNRVFEDAFLNPRTSTDLSIIEQFQIGYRHLCTKRPMIHQTRFIDFTAEMFQTLPENEIDRIFYTNWEALIKQHEVEIDLLAELMSFIRPFVELPKDQRWLLFKYV</sequence>
<dbReference type="GO" id="GO:0003700">
    <property type="term" value="F:DNA-binding transcription factor activity"/>
    <property type="evidence" value="ECO:0007669"/>
    <property type="project" value="TreeGrafter"/>
</dbReference>
<feature type="compositionally biased region" description="Low complexity" evidence="4">
    <location>
        <begin position="75"/>
        <end position="84"/>
    </location>
</feature>
<dbReference type="InterPro" id="IPR013088">
    <property type="entry name" value="Znf_NHR/GATA"/>
</dbReference>
<reference evidence="6" key="1">
    <citation type="submission" date="2022-11" db="UniProtKB">
        <authorList>
            <consortium name="WormBaseParasite"/>
        </authorList>
    </citation>
    <scope>IDENTIFICATION</scope>
</reference>
<keyword evidence="5" id="KW-1185">Reference proteome</keyword>
<evidence type="ECO:0000256" key="3">
    <source>
        <dbReference type="ARBA" id="ARBA00023242"/>
    </source>
</evidence>
<evidence type="ECO:0000313" key="6">
    <source>
        <dbReference type="WBParaSite" id="PSU_v2.g17420.t1"/>
    </source>
</evidence>